<dbReference type="PANTHER" id="PTHR10953">
    <property type="entry name" value="UBIQUITIN-ACTIVATING ENZYME E1"/>
    <property type="match status" value="1"/>
</dbReference>
<dbReference type="AlphaFoldDB" id="A0A2T0A2C8"/>
<dbReference type="PANTHER" id="PTHR10953:SF29">
    <property type="entry name" value="NEDD8-ACTIVATING ENZYME E1 REGULATORY SUBUNIT"/>
    <property type="match status" value="1"/>
</dbReference>
<comment type="similarity">
    <text evidence="2 5">Belongs to the ubiquitin-activating E1 family. ULA1 subfamily.</text>
</comment>
<feature type="region of interest" description="Disordered" evidence="6">
    <location>
        <begin position="1"/>
        <end position="36"/>
    </location>
</feature>
<sequence>MATEDALAPPMQDAVAVPDFPIKPSDRPSSKQQRYDRQLRLWASSGQSALENAHVLVVNGNATATSTLKNLVLPGVGRFTVLDSVAVDESDLGANFFIDPSSVGKPRAEEVVKFLLELNGDVQGEALVQPLSSLSDLSPYSLILAVDIASPSQILSLADAAWKQDIPLVKVETCGFYGTLRTQVRELTIVETHPESIVDLRLSHPFPALVEHANSYDYASMDTEQHGHVPAVIVLIKALEEWKASHGGQVPNGSAERKAFMDGVMKQKAQSDEENFDEAVTLYRRAGTKHGIPSDVQPLFDDPACENVSSSVRSAFFRRSLTSSPLTAIHSQSSNFWILVHALRAFVRHPSNPSNLLPLPGALPDMKASSSGYVTLQTLYKGKAREDLALVKQLVGETLDRVGVERSRIADEEVETFVKHAAWLKVVRGRSLREEENDCALKGKIGSILSAASFQQPPDSSLCIYAALRSASTFLTLHNRYPGSSLPSAAPTTEVDSSVDWEADAAELAKIAVKLVEEWSEGEDLASMGIEAEQWKEDLTKVCKEVARAPPSTTLPQTSALLGGLVAQEAIKVITKQYIPLNGTCVWDGIRSGTGIVDA</sequence>
<dbReference type="Proteomes" id="UP000239560">
    <property type="component" value="Unassembled WGS sequence"/>
</dbReference>
<dbReference type="InterPro" id="IPR000594">
    <property type="entry name" value="ThiF_NAD_FAD-bd"/>
</dbReference>
<dbReference type="OrthoDB" id="1708823at2759"/>
<evidence type="ECO:0000313" key="8">
    <source>
        <dbReference type="EMBL" id="PRQ72164.1"/>
    </source>
</evidence>
<organism evidence="8 9">
    <name type="scientific">Rhodotorula toruloides</name>
    <name type="common">Yeast</name>
    <name type="synonym">Rhodosporidium toruloides</name>
    <dbReference type="NCBI Taxonomy" id="5286"/>
    <lineage>
        <taxon>Eukaryota</taxon>
        <taxon>Fungi</taxon>
        <taxon>Dikarya</taxon>
        <taxon>Basidiomycota</taxon>
        <taxon>Pucciniomycotina</taxon>
        <taxon>Microbotryomycetes</taxon>
        <taxon>Sporidiobolales</taxon>
        <taxon>Sporidiobolaceae</taxon>
        <taxon>Rhodotorula</taxon>
    </lineage>
</organism>
<evidence type="ECO:0000256" key="6">
    <source>
        <dbReference type="SAM" id="MobiDB-lite"/>
    </source>
</evidence>
<dbReference type="InterPro" id="IPR030667">
    <property type="entry name" value="APP-BP1"/>
</dbReference>
<evidence type="ECO:0000259" key="7">
    <source>
        <dbReference type="Pfam" id="PF00899"/>
    </source>
</evidence>
<dbReference type="FunFam" id="3.40.50.720:FF:000475">
    <property type="entry name" value="NEDD8-activating enzyme E1 regulatory subunit"/>
    <property type="match status" value="1"/>
</dbReference>
<dbReference type="GO" id="GO:0045116">
    <property type="term" value="P:protein neddylation"/>
    <property type="evidence" value="ECO:0007669"/>
    <property type="project" value="UniProtKB-UniRule"/>
</dbReference>
<dbReference type="GO" id="GO:0005737">
    <property type="term" value="C:cytoplasm"/>
    <property type="evidence" value="ECO:0007669"/>
    <property type="project" value="TreeGrafter"/>
</dbReference>
<dbReference type="UniPathway" id="UPA00885"/>
<gene>
    <name evidence="8" type="ORF">AAT19DRAFT_9503</name>
</gene>
<dbReference type="InterPro" id="IPR045886">
    <property type="entry name" value="ThiF/MoeB/HesA"/>
</dbReference>
<comment type="caution">
    <text evidence="8">The sequence shown here is derived from an EMBL/GenBank/DDBJ whole genome shotgun (WGS) entry which is preliminary data.</text>
</comment>
<feature type="compositionally biased region" description="Basic and acidic residues" evidence="6">
    <location>
        <begin position="24"/>
        <end position="36"/>
    </location>
</feature>
<feature type="domain" description="THIF-type NAD/FAD binding fold" evidence="7">
    <location>
        <begin position="35"/>
        <end position="577"/>
    </location>
</feature>
<evidence type="ECO:0000256" key="3">
    <source>
        <dbReference type="ARBA" id="ARBA00015407"/>
    </source>
</evidence>
<evidence type="ECO:0000256" key="1">
    <source>
        <dbReference type="ARBA" id="ARBA00005032"/>
    </source>
</evidence>
<dbReference type="InterPro" id="IPR035985">
    <property type="entry name" value="Ubiquitin-activating_enz"/>
</dbReference>
<proteinExistence type="inferred from homology"/>
<keyword evidence="4 5" id="KW-0833">Ubl conjugation pathway</keyword>
<dbReference type="Pfam" id="PF00899">
    <property type="entry name" value="ThiF"/>
    <property type="match status" value="1"/>
</dbReference>
<accession>A0A2T0A2C8</accession>
<comment type="function">
    <text evidence="5">Regulatory subunit of the dimeric UBA3-ULA1 E1 enzyme.</text>
</comment>
<evidence type="ECO:0000256" key="5">
    <source>
        <dbReference type="PIRNR" id="PIRNR039099"/>
    </source>
</evidence>
<protein>
    <recommendedName>
        <fullName evidence="3 5">NEDD8-activating enzyme E1 regulatory subunit</fullName>
    </recommendedName>
</protein>
<reference evidence="8 9" key="1">
    <citation type="journal article" date="2018" name="Elife">
        <title>Functional genomics of lipid metabolism in the oleaginous yeast Rhodosporidium toruloides.</title>
        <authorList>
            <person name="Coradetti S.T."/>
            <person name="Pinel D."/>
            <person name="Geiselman G."/>
            <person name="Ito M."/>
            <person name="Mondo S."/>
            <person name="Reilly M.C."/>
            <person name="Cheng Y.F."/>
            <person name="Bauer S."/>
            <person name="Grigoriev I."/>
            <person name="Gladden J.M."/>
            <person name="Simmons B.A."/>
            <person name="Brem R."/>
            <person name="Arkin A.P."/>
            <person name="Skerker J.M."/>
        </authorList>
    </citation>
    <scope>NUCLEOTIDE SEQUENCE [LARGE SCALE GENOMIC DNA]</scope>
    <source>
        <strain evidence="8 9">NBRC 0880</strain>
    </source>
</reference>
<dbReference type="PIRSF" id="PIRSF039099">
    <property type="entry name" value="APP-BP1"/>
    <property type="match status" value="1"/>
</dbReference>
<name>A0A2T0A2C8_RHOTO</name>
<dbReference type="Gene3D" id="3.40.50.720">
    <property type="entry name" value="NAD(P)-binding Rossmann-like Domain"/>
    <property type="match status" value="2"/>
</dbReference>
<evidence type="ECO:0000256" key="2">
    <source>
        <dbReference type="ARBA" id="ARBA00006868"/>
    </source>
</evidence>
<dbReference type="SUPFAM" id="SSF69572">
    <property type="entry name" value="Activating enzymes of the ubiquitin-like proteins"/>
    <property type="match status" value="1"/>
</dbReference>
<dbReference type="EMBL" id="LCTV02000010">
    <property type="protein sequence ID" value="PRQ72164.1"/>
    <property type="molecule type" value="Genomic_DNA"/>
</dbReference>
<evidence type="ECO:0000313" key="9">
    <source>
        <dbReference type="Proteomes" id="UP000239560"/>
    </source>
</evidence>
<evidence type="ECO:0000256" key="4">
    <source>
        <dbReference type="ARBA" id="ARBA00022786"/>
    </source>
</evidence>
<dbReference type="GO" id="GO:0019781">
    <property type="term" value="F:NEDD8 activating enzyme activity"/>
    <property type="evidence" value="ECO:0007669"/>
    <property type="project" value="UniProtKB-UniRule"/>
</dbReference>
<comment type="pathway">
    <text evidence="1 5">Protein modification; protein neddylation.</text>
</comment>